<evidence type="ECO:0000313" key="5">
    <source>
        <dbReference type="Proteomes" id="UP000663870"/>
    </source>
</evidence>
<protein>
    <recommendedName>
        <fullName evidence="3">STX17-like N-terminal domain-containing protein</fullName>
    </recommendedName>
</protein>
<feature type="transmembrane region" description="Helical" evidence="2">
    <location>
        <begin position="241"/>
        <end position="260"/>
    </location>
</feature>
<dbReference type="AlphaFoldDB" id="A0A813YJU8"/>
<feature type="domain" description="STX17-like N-terminal" evidence="3">
    <location>
        <begin position="18"/>
        <end position="113"/>
    </location>
</feature>
<sequence>MKCDDEQDIDHINRNDFQSRVEKFLDHSQFYLNRLSLLKNQLYDINRLNQEDLYIQKLNEIDTNVHNLAENILNIEQLNSQLNKNECSKLDHQIHLLRNEIDREMNEFHRLRQQFIVSSSEENNSPINEIDKNDFEDNLTTNKLRQRHITTNRLNDSYDLLEQDLAHLREAVDEVATLVKQQQQQTLSTTEHLKNIAQYRIRNVSSFFQKTIQNRYVTLASGALLGASIGGPVGFMMGTKVGALVALSGSAVGALSMNIMRQRVTENDESQNENTTAYNQAML</sequence>
<feature type="transmembrane region" description="Helical" evidence="2">
    <location>
        <begin position="216"/>
        <end position="235"/>
    </location>
</feature>
<evidence type="ECO:0000259" key="3">
    <source>
        <dbReference type="Pfam" id="PF26585"/>
    </source>
</evidence>
<accession>A0A813YJU8</accession>
<evidence type="ECO:0000256" key="2">
    <source>
        <dbReference type="SAM" id="Phobius"/>
    </source>
</evidence>
<evidence type="ECO:0000256" key="1">
    <source>
        <dbReference type="SAM" id="Coils"/>
    </source>
</evidence>
<proteinExistence type="predicted"/>
<feature type="coiled-coil region" evidence="1">
    <location>
        <begin position="151"/>
        <end position="185"/>
    </location>
</feature>
<dbReference type="Pfam" id="PF26585">
    <property type="entry name" value="STX17_N"/>
    <property type="match status" value="1"/>
</dbReference>
<evidence type="ECO:0000313" key="4">
    <source>
        <dbReference type="EMBL" id="CAF0885204.1"/>
    </source>
</evidence>
<reference evidence="4" key="1">
    <citation type="submission" date="2021-02" db="EMBL/GenBank/DDBJ databases">
        <authorList>
            <person name="Nowell W R."/>
        </authorList>
    </citation>
    <scope>NUCLEOTIDE SEQUENCE</scope>
</reference>
<keyword evidence="5" id="KW-1185">Reference proteome</keyword>
<keyword evidence="2" id="KW-0472">Membrane</keyword>
<name>A0A813YJU8_9BILA</name>
<dbReference type="EMBL" id="CAJNOL010000147">
    <property type="protein sequence ID" value="CAF0885204.1"/>
    <property type="molecule type" value="Genomic_DNA"/>
</dbReference>
<organism evidence="4 5">
    <name type="scientific">Rotaria sordida</name>
    <dbReference type="NCBI Taxonomy" id="392033"/>
    <lineage>
        <taxon>Eukaryota</taxon>
        <taxon>Metazoa</taxon>
        <taxon>Spiralia</taxon>
        <taxon>Gnathifera</taxon>
        <taxon>Rotifera</taxon>
        <taxon>Eurotatoria</taxon>
        <taxon>Bdelloidea</taxon>
        <taxon>Philodinida</taxon>
        <taxon>Philodinidae</taxon>
        <taxon>Rotaria</taxon>
    </lineage>
</organism>
<dbReference type="Proteomes" id="UP000663870">
    <property type="component" value="Unassembled WGS sequence"/>
</dbReference>
<keyword evidence="1" id="KW-0175">Coiled coil</keyword>
<dbReference type="InterPro" id="IPR059001">
    <property type="entry name" value="STX17_N"/>
</dbReference>
<comment type="caution">
    <text evidence="4">The sequence shown here is derived from an EMBL/GenBank/DDBJ whole genome shotgun (WGS) entry which is preliminary data.</text>
</comment>
<feature type="coiled-coil region" evidence="1">
    <location>
        <begin position="65"/>
        <end position="114"/>
    </location>
</feature>
<keyword evidence="2" id="KW-1133">Transmembrane helix</keyword>
<gene>
    <name evidence="4" type="ORF">JXQ802_LOCUS8362</name>
</gene>
<keyword evidence="2" id="KW-0812">Transmembrane</keyword>